<name>A0A6A6ZB52_9PLEO</name>
<protein>
    <submittedName>
        <fullName evidence="1">Uncharacterized protein</fullName>
    </submittedName>
</protein>
<dbReference type="EMBL" id="MU006255">
    <property type="protein sequence ID" value="KAF2818270.1"/>
    <property type="molecule type" value="Genomic_DNA"/>
</dbReference>
<gene>
    <name evidence="1" type="ORF">CC86DRAFT_389071</name>
</gene>
<keyword evidence="2" id="KW-1185">Reference proteome</keyword>
<organism evidence="1 2">
    <name type="scientific">Ophiobolus disseminans</name>
    <dbReference type="NCBI Taxonomy" id="1469910"/>
    <lineage>
        <taxon>Eukaryota</taxon>
        <taxon>Fungi</taxon>
        <taxon>Dikarya</taxon>
        <taxon>Ascomycota</taxon>
        <taxon>Pezizomycotina</taxon>
        <taxon>Dothideomycetes</taxon>
        <taxon>Pleosporomycetidae</taxon>
        <taxon>Pleosporales</taxon>
        <taxon>Pleosporineae</taxon>
        <taxon>Phaeosphaeriaceae</taxon>
        <taxon>Ophiobolus</taxon>
    </lineage>
</organism>
<evidence type="ECO:0000313" key="1">
    <source>
        <dbReference type="EMBL" id="KAF2818270.1"/>
    </source>
</evidence>
<sequence length="106" mass="12309">MAQPFEHGTPIYQEGMQGSWISSDFQAPLEEPQAIDKFEELMSMFADFQAKTEQRMTLIEKEIREVKSRLEDDTARFCEEVEDAVSRLQVWTGQVREAVDGVRYQS</sequence>
<evidence type="ECO:0000313" key="2">
    <source>
        <dbReference type="Proteomes" id="UP000799424"/>
    </source>
</evidence>
<dbReference type="OrthoDB" id="3789370at2759"/>
<dbReference type="Proteomes" id="UP000799424">
    <property type="component" value="Unassembled WGS sequence"/>
</dbReference>
<dbReference type="AlphaFoldDB" id="A0A6A6ZB52"/>
<accession>A0A6A6ZB52</accession>
<proteinExistence type="predicted"/>
<reference evidence="1" key="1">
    <citation type="journal article" date="2020" name="Stud. Mycol.">
        <title>101 Dothideomycetes genomes: a test case for predicting lifestyles and emergence of pathogens.</title>
        <authorList>
            <person name="Haridas S."/>
            <person name="Albert R."/>
            <person name="Binder M."/>
            <person name="Bloem J."/>
            <person name="Labutti K."/>
            <person name="Salamov A."/>
            <person name="Andreopoulos B."/>
            <person name="Baker S."/>
            <person name="Barry K."/>
            <person name="Bills G."/>
            <person name="Bluhm B."/>
            <person name="Cannon C."/>
            <person name="Castanera R."/>
            <person name="Culley D."/>
            <person name="Daum C."/>
            <person name="Ezra D."/>
            <person name="Gonzalez J."/>
            <person name="Henrissat B."/>
            <person name="Kuo A."/>
            <person name="Liang C."/>
            <person name="Lipzen A."/>
            <person name="Lutzoni F."/>
            <person name="Magnuson J."/>
            <person name="Mondo S."/>
            <person name="Nolan M."/>
            <person name="Ohm R."/>
            <person name="Pangilinan J."/>
            <person name="Park H.-J."/>
            <person name="Ramirez L."/>
            <person name="Alfaro M."/>
            <person name="Sun H."/>
            <person name="Tritt A."/>
            <person name="Yoshinaga Y."/>
            <person name="Zwiers L.-H."/>
            <person name="Turgeon B."/>
            <person name="Goodwin S."/>
            <person name="Spatafora J."/>
            <person name="Crous P."/>
            <person name="Grigoriev I."/>
        </authorList>
    </citation>
    <scope>NUCLEOTIDE SEQUENCE</scope>
    <source>
        <strain evidence="1">CBS 113818</strain>
    </source>
</reference>